<dbReference type="InterPro" id="IPR020843">
    <property type="entry name" value="ER"/>
</dbReference>
<dbReference type="SMART" id="SM00829">
    <property type="entry name" value="PKS_ER"/>
    <property type="match status" value="1"/>
</dbReference>
<comment type="caution">
    <text evidence="3">The sequence shown here is derived from an EMBL/GenBank/DDBJ whole genome shotgun (WGS) entry which is preliminary data.</text>
</comment>
<dbReference type="InterPro" id="IPR013154">
    <property type="entry name" value="ADH-like_N"/>
</dbReference>
<dbReference type="InterPro" id="IPR050700">
    <property type="entry name" value="YIM1/Zinc_Alcohol_DH_Fams"/>
</dbReference>
<feature type="compositionally biased region" description="Pro residues" evidence="1">
    <location>
        <begin position="48"/>
        <end position="60"/>
    </location>
</feature>
<dbReference type="Pfam" id="PF08240">
    <property type="entry name" value="ADH_N"/>
    <property type="match status" value="1"/>
</dbReference>
<feature type="domain" description="Enoyl reductase (ER)" evidence="2">
    <location>
        <begin position="433"/>
        <end position="814"/>
    </location>
</feature>
<evidence type="ECO:0000313" key="3">
    <source>
        <dbReference type="EMBL" id="CAE6538000.1"/>
    </source>
</evidence>
<dbReference type="Proteomes" id="UP000663853">
    <property type="component" value="Unassembled WGS sequence"/>
</dbReference>
<gene>
    <name evidence="3" type="ORF">RDB_LOCUS185017</name>
</gene>
<organism evidence="3 4">
    <name type="scientific">Rhizoctonia solani</name>
    <dbReference type="NCBI Taxonomy" id="456999"/>
    <lineage>
        <taxon>Eukaryota</taxon>
        <taxon>Fungi</taxon>
        <taxon>Dikarya</taxon>
        <taxon>Basidiomycota</taxon>
        <taxon>Agaricomycotina</taxon>
        <taxon>Agaricomycetes</taxon>
        <taxon>Cantharellales</taxon>
        <taxon>Ceratobasidiaceae</taxon>
        <taxon>Rhizoctonia</taxon>
    </lineage>
</organism>
<dbReference type="PANTHER" id="PTHR11695">
    <property type="entry name" value="ALCOHOL DEHYDROGENASE RELATED"/>
    <property type="match status" value="1"/>
</dbReference>
<name>A0A8H3DRN5_9AGAM</name>
<dbReference type="GO" id="GO:0005739">
    <property type="term" value="C:mitochondrion"/>
    <property type="evidence" value="ECO:0007669"/>
    <property type="project" value="TreeGrafter"/>
</dbReference>
<proteinExistence type="predicted"/>
<accession>A0A8H3DRN5</accession>
<feature type="region of interest" description="Disordered" evidence="1">
    <location>
        <begin position="285"/>
        <end position="311"/>
    </location>
</feature>
<feature type="compositionally biased region" description="Low complexity" evidence="1">
    <location>
        <begin position="107"/>
        <end position="145"/>
    </location>
</feature>
<evidence type="ECO:0000259" key="2">
    <source>
        <dbReference type="SMART" id="SM00829"/>
    </source>
</evidence>
<feature type="compositionally biased region" description="Low complexity" evidence="1">
    <location>
        <begin position="301"/>
        <end position="311"/>
    </location>
</feature>
<evidence type="ECO:0000313" key="4">
    <source>
        <dbReference type="Proteomes" id="UP000663853"/>
    </source>
</evidence>
<dbReference type="InterPro" id="IPR011032">
    <property type="entry name" value="GroES-like_sf"/>
</dbReference>
<dbReference type="SUPFAM" id="SSF50129">
    <property type="entry name" value="GroES-like"/>
    <property type="match status" value="1"/>
</dbReference>
<dbReference type="Gene3D" id="3.40.50.720">
    <property type="entry name" value="NAD(P)-binding Rossmann-like Domain"/>
    <property type="match status" value="1"/>
</dbReference>
<feature type="compositionally biased region" description="Low complexity" evidence="1">
    <location>
        <begin position="152"/>
        <end position="165"/>
    </location>
</feature>
<dbReference type="EMBL" id="CAJMXA010004242">
    <property type="protein sequence ID" value="CAE6538000.1"/>
    <property type="molecule type" value="Genomic_DNA"/>
</dbReference>
<protein>
    <recommendedName>
        <fullName evidence="2">Enoyl reductase (ER) domain-containing protein</fullName>
    </recommendedName>
</protein>
<feature type="region of interest" description="Disordered" evidence="1">
    <location>
        <begin position="34"/>
        <end position="180"/>
    </location>
</feature>
<sequence length="817" mass="86369">MEAVIICGRDVIESKQIDIQTIGDKPRSLSLDVAPVSTLPFEGSPSTSPSPSPSPTPPLLSPASTPKSSTPSFSDETSDSSAEPEFETPPDSPQPSVNDMPQHTILEETLSPPSLLLSAERPPMTSTASSASTSSSPNSLFSSQSDDTDATSRQSSPVQSPQSQSAPKRMRQTPLSGVPDWEKDIRWLVGHQPSAKRAALSALADPNYRPIAHGRTATAPARHSSYEPQAADQFGVKVVPRPSGSRKRRSRAMTEGRRSGYRMTALVEVSEGEEAAEVTAEGIVRKRSTSTQRARTRPRSVRSSSSASSNRTILPTLHVSATESIAGVGYGSRTLPRAAYTPSKPADRPTGVVDLTKAGLAQPTVTSLSVIRGGPSSRMRRISLSLSLNGSASSLGGLSSRNPSLSSLGSRSMLGLGSSASIPLAIRLAEIEGALGLTSHVSPPRKVGSSQVRVEVHAVALDALDAIIVSKRLAKGGYGFIPGRSFVGRVVECGFAVANVNQGDWVIGLTEIRRCGALSESVVIDKSRVCTVPRPTERLTTTQCALLPLCAVPAHRAVRTIPNSAAKTGSDGQRRPMKVLVLQAHDGAGLCAVQVMRQLGMRVTAQVPVGSENVNFGTGPSLGLKVRGRTRAGKGREFEPPTSSKRMEEVEVVVGDDPVEVIGQLEEGVYDAVVDTVGGRGVWDACRRVMCKDAHFTTLVGDSTDSIPSINAHVRSSFRSLARAWARKDKALGYQWVSPAADLDHEGEDIRHSLNAVAEAAAQAAYGSPSNSEDAIEGLLPRVTCSFPLERAQDAFSVDEDGRGPLVRGGTVVVRIL</sequence>
<dbReference type="Gene3D" id="3.90.180.10">
    <property type="entry name" value="Medium-chain alcohol dehydrogenases, catalytic domain"/>
    <property type="match status" value="1"/>
</dbReference>
<feature type="region of interest" description="Disordered" evidence="1">
    <location>
        <begin position="239"/>
        <end position="258"/>
    </location>
</feature>
<evidence type="ECO:0000256" key="1">
    <source>
        <dbReference type="SAM" id="MobiDB-lite"/>
    </source>
</evidence>
<reference evidence="3" key="1">
    <citation type="submission" date="2021-01" db="EMBL/GenBank/DDBJ databases">
        <authorList>
            <person name="Kaushik A."/>
        </authorList>
    </citation>
    <scope>NUCLEOTIDE SEQUENCE</scope>
    <source>
        <strain evidence="3">AG6-10EEA</strain>
    </source>
</reference>
<dbReference type="AlphaFoldDB" id="A0A8H3DRN5"/>
<dbReference type="GO" id="GO:0016491">
    <property type="term" value="F:oxidoreductase activity"/>
    <property type="evidence" value="ECO:0007669"/>
    <property type="project" value="InterPro"/>
</dbReference>
<feature type="compositionally biased region" description="Acidic residues" evidence="1">
    <location>
        <begin position="76"/>
        <end position="88"/>
    </location>
</feature>
<feature type="compositionally biased region" description="Low complexity" evidence="1">
    <location>
        <begin position="61"/>
        <end position="74"/>
    </location>
</feature>
<dbReference type="PANTHER" id="PTHR11695:SF294">
    <property type="entry name" value="RETICULON-4-INTERACTING PROTEIN 1, MITOCHONDRIAL"/>
    <property type="match status" value="1"/>
</dbReference>